<evidence type="ECO:0000259" key="1">
    <source>
        <dbReference type="Pfam" id="PF07883"/>
    </source>
</evidence>
<keyword evidence="3" id="KW-1185">Reference proteome</keyword>
<accession>A0A6N6MVA0</accession>
<dbReference type="PANTHER" id="PTHR40112">
    <property type="entry name" value="H2HPP ISOMERASE"/>
    <property type="match status" value="1"/>
</dbReference>
<dbReference type="Proteomes" id="UP000441523">
    <property type="component" value="Unassembled WGS sequence"/>
</dbReference>
<dbReference type="AlphaFoldDB" id="A0A6N6MVA0"/>
<organism evidence="2 3">
    <name type="scientific">Methylobacterium planeticum</name>
    <dbReference type="NCBI Taxonomy" id="2615211"/>
    <lineage>
        <taxon>Bacteria</taxon>
        <taxon>Pseudomonadati</taxon>
        <taxon>Pseudomonadota</taxon>
        <taxon>Alphaproteobacteria</taxon>
        <taxon>Hyphomicrobiales</taxon>
        <taxon>Methylobacteriaceae</taxon>
        <taxon>Methylobacterium</taxon>
    </lineage>
</organism>
<protein>
    <submittedName>
        <fullName evidence="2">Cupin domain-containing protein</fullName>
    </submittedName>
</protein>
<dbReference type="Gene3D" id="2.60.120.10">
    <property type="entry name" value="Jelly Rolls"/>
    <property type="match status" value="1"/>
</dbReference>
<evidence type="ECO:0000313" key="3">
    <source>
        <dbReference type="Proteomes" id="UP000441523"/>
    </source>
</evidence>
<dbReference type="EMBL" id="VZZJ01000001">
    <property type="protein sequence ID" value="KAB1076015.1"/>
    <property type="molecule type" value="Genomic_DNA"/>
</dbReference>
<dbReference type="InterPro" id="IPR052535">
    <property type="entry name" value="Bacilysin_H2HPP_isomerase"/>
</dbReference>
<sequence>MNPHCIAWDDLPETRAPSGVAKRALAGAGAGLVRVVVPAGTSAPRHSHAHEQFVQVLSGTGTLETGAGRTAFGPGSLFHFPPETWHAAEFETETVLVETNCRP</sequence>
<dbReference type="InterPro" id="IPR011051">
    <property type="entry name" value="RmlC_Cupin_sf"/>
</dbReference>
<dbReference type="InterPro" id="IPR013096">
    <property type="entry name" value="Cupin_2"/>
</dbReference>
<proteinExistence type="predicted"/>
<dbReference type="InterPro" id="IPR014710">
    <property type="entry name" value="RmlC-like_jellyroll"/>
</dbReference>
<evidence type="ECO:0000313" key="2">
    <source>
        <dbReference type="EMBL" id="KAB1076015.1"/>
    </source>
</evidence>
<gene>
    <name evidence="2" type="ORF">F6X51_00260</name>
</gene>
<dbReference type="PANTHER" id="PTHR40112:SF1">
    <property type="entry name" value="H2HPP ISOMERASE"/>
    <property type="match status" value="1"/>
</dbReference>
<dbReference type="RefSeq" id="WP_150960835.1">
    <property type="nucleotide sequence ID" value="NZ_VZZJ01000001.1"/>
</dbReference>
<comment type="caution">
    <text evidence="2">The sequence shown here is derived from an EMBL/GenBank/DDBJ whole genome shotgun (WGS) entry which is preliminary data.</text>
</comment>
<dbReference type="SUPFAM" id="SSF51182">
    <property type="entry name" value="RmlC-like cupins"/>
    <property type="match status" value="1"/>
</dbReference>
<feature type="domain" description="Cupin type-2" evidence="1">
    <location>
        <begin position="34"/>
        <end position="94"/>
    </location>
</feature>
<name>A0A6N6MVA0_9HYPH</name>
<reference evidence="2 3" key="1">
    <citation type="submission" date="2019-09" db="EMBL/GenBank/DDBJ databases">
        <title>YIM 132548 draft genome.</title>
        <authorList>
            <person name="Jiang L."/>
        </authorList>
    </citation>
    <scope>NUCLEOTIDE SEQUENCE [LARGE SCALE GENOMIC DNA]</scope>
    <source>
        <strain evidence="2 3">YIM 132548</strain>
    </source>
</reference>
<dbReference type="Pfam" id="PF07883">
    <property type="entry name" value="Cupin_2"/>
    <property type="match status" value="1"/>
</dbReference>